<proteinExistence type="predicted"/>
<organism evidence="2 3">
    <name type="scientific">Puniceicoccus vermicola</name>
    <dbReference type="NCBI Taxonomy" id="388746"/>
    <lineage>
        <taxon>Bacteria</taxon>
        <taxon>Pseudomonadati</taxon>
        <taxon>Verrucomicrobiota</taxon>
        <taxon>Opitutia</taxon>
        <taxon>Puniceicoccales</taxon>
        <taxon>Puniceicoccaceae</taxon>
        <taxon>Puniceicoccus</taxon>
    </lineage>
</organism>
<comment type="caution">
    <text evidence="2">The sequence shown here is derived from an EMBL/GenBank/DDBJ whole genome shotgun (WGS) entry which is preliminary data.</text>
</comment>
<dbReference type="AlphaFoldDB" id="A0A7X1E660"/>
<keyword evidence="3" id="KW-1185">Reference proteome</keyword>
<dbReference type="GO" id="GO:0005886">
    <property type="term" value="C:plasma membrane"/>
    <property type="evidence" value="ECO:0007669"/>
    <property type="project" value="TreeGrafter"/>
</dbReference>
<dbReference type="PANTHER" id="PTHR30336:SF20">
    <property type="entry name" value="DUF218 DOMAIN-CONTAINING PROTEIN"/>
    <property type="match status" value="1"/>
</dbReference>
<accession>A0A7X1E660</accession>
<dbReference type="CDD" id="cd06259">
    <property type="entry name" value="YdcF-like"/>
    <property type="match status" value="1"/>
</dbReference>
<dbReference type="Gene3D" id="3.40.50.620">
    <property type="entry name" value="HUPs"/>
    <property type="match status" value="1"/>
</dbReference>
<sequence>MSKMNKKTLAKIAVLTATVLSLIAILAAEAIVSGRSDGYVHSEVTDLPNCDTALVLGCSPVLSDGRENLFFRYRIEMAHELYRSGKIHTLIVSGDNHSVDYDESTAMKEALVELGVPQERIFCDYAGFSTLDSVVRAKEIFGQDEFVVVSQEFHNRRAVFIGRSKGLTIHGINAKEVVMRHSIKTKIREKLARVKTVLDIWVFGREPRFLGERIEIQNT</sequence>
<protein>
    <submittedName>
        <fullName evidence="2">YdcF family protein</fullName>
    </submittedName>
</protein>
<reference evidence="2 3" key="1">
    <citation type="submission" date="2020-07" db="EMBL/GenBank/DDBJ databases">
        <authorList>
            <person name="Feng X."/>
        </authorList>
    </citation>
    <scope>NUCLEOTIDE SEQUENCE [LARGE SCALE GENOMIC DNA]</scope>
    <source>
        <strain evidence="2 3">JCM14086</strain>
    </source>
</reference>
<evidence type="ECO:0000259" key="1">
    <source>
        <dbReference type="Pfam" id="PF02698"/>
    </source>
</evidence>
<dbReference type="InterPro" id="IPR014729">
    <property type="entry name" value="Rossmann-like_a/b/a_fold"/>
</dbReference>
<dbReference type="InterPro" id="IPR051599">
    <property type="entry name" value="Cell_Envelope_Assoc"/>
</dbReference>
<dbReference type="InterPro" id="IPR003848">
    <property type="entry name" value="DUF218"/>
</dbReference>
<evidence type="ECO:0000313" key="3">
    <source>
        <dbReference type="Proteomes" id="UP000525652"/>
    </source>
</evidence>
<dbReference type="PANTHER" id="PTHR30336">
    <property type="entry name" value="INNER MEMBRANE PROTEIN, PROBABLE PERMEASE"/>
    <property type="match status" value="1"/>
</dbReference>
<gene>
    <name evidence="2" type="ORF">H5P30_21380</name>
</gene>
<evidence type="ECO:0000313" key="2">
    <source>
        <dbReference type="EMBL" id="MBC2604340.1"/>
    </source>
</evidence>
<dbReference type="Pfam" id="PF02698">
    <property type="entry name" value="DUF218"/>
    <property type="match status" value="1"/>
</dbReference>
<dbReference type="Proteomes" id="UP000525652">
    <property type="component" value="Unassembled WGS sequence"/>
</dbReference>
<dbReference type="EMBL" id="JACHVA010000143">
    <property type="protein sequence ID" value="MBC2604340.1"/>
    <property type="molecule type" value="Genomic_DNA"/>
</dbReference>
<feature type="domain" description="DUF218" evidence="1">
    <location>
        <begin position="51"/>
        <end position="169"/>
    </location>
</feature>
<name>A0A7X1E660_9BACT</name>